<gene>
    <name evidence="2" type="ORF">SCF082_LOCUS38505</name>
</gene>
<evidence type="ECO:0008006" key="4">
    <source>
        <dbReference type="Google" id="ProtNLM"/>
    </source>
</evidence>
<sequence length="315" mass="36887">MPWWEITAIDSGAVKFTLPGTEMSAVGNADFRARQARRRGHKGDGPSRPGGYEYESSSFPTSPAGYDQFSWPPPAPGLSPYNYDSYDRYEKHLDRYDRYDRYEHDRYYRENEHDYHRYEQDRYQKYENSRYGRHHEVHHGGYEQDYRRYHNREYDRYEQKLPDYVDPRIPSTHPDPEYLAYLDSLYTPLEGMPQAPLSPAFNDDWRTHDDWSANPHLFDAFDDANDAPAKEEHGRSKYFGDAPGSSCSTSDTDGQVIKVPTKGSAKHHLGSCKPCAFVYKSGCTSGYDCEFCHLCDPGEKKRRKKERKQQMRHVR</sequence>
<reference evidence="2 3" key="1">
    <citation type="submission" date="2024-02" db="EMBL/GenBank/DDBJ databases">
        <authorList>
            <person name="Chen Y."/>
            <person name="Shah S."/>
            <person name="Dougan E. K."/>
            <person name="Thang M."/>
            <person name="Chan C."/>
        </authorList>
    </citation>
    <scope>NUCLEOTIDE SEQUENCE [LARGE SCALE GENOMIC DNA]</scope>
</reference>
<comment type="caution">
    <text evidence="2">The sequence shown here is derived from an EMBL/GenBank/DDBJ whole genome shotgun (WGS) entry which is preliminary data.</text>
</comment>
<dbReference type="EMBL" id="CAXAMM010038781">
    <property type="protein sequence ID" value="CAK9080820.1"/>
    <property type="molecule type" value="Genomic_DNA"/>
</dbReference>
<accession>A0ABP0PXS7</accession>
<dbReference type="Proteomes" id="UP001642464">
    <property type="component" value="Unassembled WGS sequence"/>
</dbReference>
<name>A0ABP0PXS7_9DINO</name>
<proteinExistence type="predicted"/>
<evidence type="ECO:0000313" key="2">
    <source>
        <dbReference type="EMBL" id="CAK9080820.1"/>
    </source>
</evidence>
<protein>
    <recommendedName>
        <fullName evidence="4">C3H1-type domain-containing protein</fullName>
    </recommendedName>
</protein>
<evidence type="ECO:0000256" key="1">
    <source>
        <dbReference type="SAM" id="MobiDB-lite"/>
    </source>
</evidence>
<evidence type="ECO:0000313" key="3">
    <source>
        <dbReference type="Proteomes" id="UP001642464"/>
    </source>
</evidence>
<feature type="region of interest" description="Disordered" evidence="1">
    <location>
        <begin position="229"/>
        <end position="252"/>
    </location>
</feature>
<organism evidence="2 3">
    <name type="scientific">Durusdinium trenchii</name>
    <dbReference type="NCBI Taxonomy" id="1381693"/>
    <lineage>
        <taxon>Eukaryota</taxon>
        <taxon>Sar</taxon>
        <taxon>Alveolata</taxon>
        <taxon>Dinophyceae</taxon>
        <taxon>Suessiales</taxon>
        <taxon>Symbiodiniaceae</taxon>
        <taxon>Durusdinium</taxon>
    </lineage>
</organism>
<keyword evidence="3" id="KW-1185">Reference proteome</keyword>
<feature type="region of interest" description="Disordered" evidence="1">
    <location>
        <begin position="27"/>
        <end position="71"/>
    </location>
</feature>